<evidence type="ECO:0000259" key="4">
    <source>
        <dbReference type="PROSITE" id="PS00624"/>
    </source>
</evidence>
<dbReference type="PANTHER" id="PTHR11552">
    <property type="entry name" value="GLUCOSE-METHANOL-CHOLINE GMC OXIDOREDUCTASE"/>
    <property type="match status" value="1"/>
</dbReference>
<evidence type="ECO:0000313" key="5">
    <source>
        <dbReference type="EMBL" id="KAK7754952.1"/>
    </source>
</evidence>
<dbReference type="PANTHER" id="PTHR11552:SF115">
    <property type="entry name" value="DEHYDROGENASE XPTC-RELATED"/>
    <property type="match status" value="1"/>
</dbReference>
<evidence type="ECO:0000313" key="6">
    <source>
        <dbReference type="Proteomes" id="UP001320420"/>
    </source>
</evidence>
<dbReference type="GO" id="GO:0044550">
    <property type="term" value="P:secondary metabolite biosynthetic process"/>
    <property type="evidence" value="ECO:0007669"/>
    <property type="project" value="TreeGrafter"/>
</dbReference>
<feature type="binding site" evidence="3">
    <location>
        <position position="69"/>
    </location>
    <ligand>
        <name>FAD</name>
        <dbReference type="ChEBI" id="CHEBI:57692"/>
    </ligand>
</feature>
<comment type="caution">
    <text evidence="5">The sequence shown here is derived from an EMBL/GenBank/DDBJ whole genome shotgun (WGS) entry which is preliminary data.</text>
</comment>
<dbReference type="GO" id="GO:0016614">
    <property type="term" value="F:oxidoreductase activity, acting on CH-OH group of donors"/>
    <property type="evidence" value="ECO:0007669"/>
    <property type="project" value="InterPro"/>
</dbReference>
<dbReference type="Gene3D" id="3.30.560.10">
    <property type="entry name" value="Glucose Oxidase, domain 3"/>
    <property type="match status" value="1"/>
</dbReference>
<organism evidence="5 6">
    <name type="scientific">Diatrype stigma</name>
    <dbReference type="NCBI Taxonomy" id="117547"/>
    <lineage>
        <taxon>Eukaryota</taxon>
        <taxon>Fungi</taxon>
        <taxon>Dikarya</taxon>
        <taxon>Ascomycota</taxon>
        <taxon>Pezizomycotina</taxon>
        <taxon>Sordariomycetes</taxon>
        <taxon>Xylariomycetidae</taxon>
        <taxon>Xylariales</taxon>
        <taxon>Diatrypaceae</taxon>
        <taxon>Diatrype</taxon>
    </lineage>
</organism>
<dbReference type="SUPFAM" id="SSF51905">
    <property type="entry name" value="FAD/NAD(P)-binding domain"/>
    <property type="match status" value="1"/>
</dbReference>
<feature type="binding site" evidence="3">
    <location>
        <position position="217"/>
    </location>
    <ligand>
        <name>FAD</name>
        <dbReference type="ChEBI" id="CHEBI:57692"/>
    </ligand>
</feature>
<accession>A0AAN9YUC8</accession>
<evidence type="ECO:0000256" key="1">
    <source>
        <dbReference type="ARBA" id="ARBA00010790"/>
    </source>
</evidence>
<dbReference type="Proteomes" id="UP001320420">
    <property type="component" value="Unassembled WGS sequence"/>
</dbReference>
<dbReference type="InterPro" id="IPR000172">
    <property type="entry name" value="GMC_OxRdtase_N"/>
</dbReference>
<keyword evidence="6" id="KW-1185">Reference proteome</keyword>
<dbReference type="Gene3D" id="3.50.50.60">
    <property type="entry name" value="FAD/NAD(P)-binding domain"/>
    <property type="match status" value="1"/>
</dbReference>
<dbReference type="Pfam" id="PF05199">
    <property type="entry name" value="GMC_oxred_C"/>
    <property type="match status" value="1"/>
</dbReference>
<dbReference type="GO" id="GO:0050660">
    <property type="term" value="F:flavin adenine dinucleotide binding"/>
    <property type="evidence" value="ECO:0007669"/>
    <property type="project" value="InterPro"/>
</dbReference>
<dbReference type="Pfam" id="PF00732">
    <property type="entry name" value="GMC_oxred_N"/>
    <property type="match status" value="1"/>
</dbReference>
<evidence type="ECO:0000256" key="2">
    <source>
        <dbReference type="PIRSR" id="PIRSR000137-1"/>
    </source>
</evidence>
<protein>
    <recommendedName>
        <fullName evidence="4">Glucose-methanol-choline oxidoreductase N-terminal domain-containing protein</fullName>
    </recommendedName>
</protein>
<feature type="domain" description="Glucose-methanol-choline oxidoreductase N-terminal" evidence="4">
    <location>
        <begin position="256"/>
        <end position="270"/>
    </location>
</feature>
<dbReference type="PIRSF" id="PIRSF000137">
    <property type="entry name" value="Alcohol_oxidase"/>
    <property type="match status" value="1"/>
</dbReference>
<name>A0AAN9YUC8_9PEZI</name>
<comment type="similarity">
    <text evidence="1">Belongs to the GMC oxidoreductase family.</text>
</comment>
<keyword evidence="3" id="KW-0274">FAD</keyword>
<dbReference type="PROSITE" id="PS00624">
    <property type="entry name" value="GMC_OXRED_2"/>
    <property type="match status" value="1"/>
</dbReference>
<comment type="cofactor">
    <cofactor evidence="3">
        <name>FAD</name>
        <dbReference type="ChEBI" id="CHEBI:57692"/>
    </cofactor>
</comment>
<proteinExistence type="inferred from homology"/>
<sequence length="573" mass="62299">MLDEINTFDYIIVGVTVLVVENGHVDNNSKTQIPRDVADFQNITEWWNVTSTPVEHLGSAIFNVNMASVVGGGSVVNGMAADRGSKADYDAWEALGNEGWGWDGLFPYFRRSTNFTPPLPDIADSFDIVWDPEDYGQGPLQIGFPSIQYPDLRNITAALGSHGILTSNKPASGDAFGLIWMPNTLDVQSGTRCHARVAYYDPVADRPNLHLATGEQVLEILFQSPGLIAIGVNMESREDGKLRKAYARKEVILAAGAISTPKLLQLSGIGPMKVIANAGVELKKDLPAVGANFQDHPSAYMTWNFSNLQFPNINLIYTNATYNESAWEEYVTNHIGPYTTATGNVAVFLPLSQLLPSSEVFIGKMKQQKAPDYLPSIYNDKNLLRGFEAQRDILINHFSSMDSAVAEFPIPPASPPTVVVIEKPLSRGTVTLDPLNPRGQPIVQYNTLMNPVDQELLLAMIRYLRDFNYDPLLAGYKPLEIVPGAAARTDEEVMTALVAAGRISPSFAHPSGTCAMMPAGMGGCVGSDLLVYGTKRLSVVDAPIMPLIPATHLQTTVYAVAEKASDIIKSRAS</sequence>
<dbReference type="SUPFAM" id="SSF54373">
    <property type="entry name" value="FAD-linked reductases, C-terminal domain"/>
    <property type="match status" value="1"/>
</dbReference>
<evidence type="ECO:0000256" key="3">
    <source>
        <dbReference type="PIRSR" id="PIRSR000137-2"/>
    </source>
</evidence>
<feature type="active site" description="Proton donor" evidence="2">
    <location>
        <position position="509"/>
    </location>
</feature>
<dbReference type="InterPro" id="IPR036188">
    <property type="entry name" value="FAD/NAD-bd_sf"/>
</dbReference>
<reference evidence="5 6" key="1">
    <citation type="submission" date="2024-02" db="EMBL/GenBank/DDBJ databases">
        <title>De novo assembly and annotation of 12 fungi associated with fruit tree decline syndrome in Ontario, Canada.</title>
        <authorList>
            <person name="Sulman M."/>
            <person name="Ellouze W."/>
            <person name="Ilyukhin E."/>
        </authorList>
    </citation>
    <scope>NUCLEOTIDE SEQUENCE [LARGE SCALE GENOMIC DNA]</scope>
    <source>
        <strain evidence="5 6">M11/M66-122</strain>
    </source>
</reference>
<gene>
    <name evidence="5" type="ORF">SLS62_003036</name>
</gene>
<dbReference type="AlphaFoldDB" id="A0AAN9YUC8"/>
<dbReference type="EMBL" id="JAKJXP020000016">
    <property type="protein sequence ID" value="KAK7754952.1"/>
    <property type="molecule type" value="Genomic_DNA"/>
</dbReference>
<keyword evidence="3" id="KW-0285">Flavoprotein</keyword>
<feature type="active site" description="Proton acceptor" evidence="2">
    <location>
        <position position="552"/>
    </location>
</feature>
<dbReference type="InterPro" id="IPR012132">
    <property type="entry name" value="GMC_OxRdtase"/>
</dbReference>
<dbReference type="InterPro" id="IPR007867">
    <property type="entry name" value="GMC_OxRtase_C"/>
</dbReference>